<evidence type="ECO:0000256" key="1">
    <source>
        <dbReference type="SAM" id="MobiDB-lite"/>
    </source>
</evidence>
<feature type="region of interest" description="Disordered" evidence="1">
    <location>
        <begin position="75"/>
        <end position="106"/>
    </location>
</feature>
<gene>
    <name evidence="4" type="ORF">FHX40_4568</name>
</gene>
<sequence>MSRLSQGLVLLLLGGAVLRISAFTTEYLNYVKPGFRPFLIAAGAVVFALGVATLVQEWRRPQDAARERWPAAADGYGGHAEAHQDPHAGAHAAGPGDGHAGGHGHDHSRGPRVAWLMCLPVFAIFLIAPPALGSFAAARDDVAPPPPPREVVEGYEPLRGDGPIAMPIGEFVGRAWGDPKRSLTGKQVRLTGFVVRSKKSDTWYVARMQLNCCAADAIALKVAVRGAPAPPENTWVEVTGTWIPPKSDRLPLGTVPPQLRATDVTKVPRPVEPYE</sequence>
<reference evidence="4 5" key="1">
    <citation type="submission" date="2019-06" db="EMBL/GenBank/DDBJ databases">
        <title>Sequencing the genomes of 1000 actinobacteria strains.</title>
        <authorList>
            <person name="Klenk H.-P."/>
        </authorList>
    </citation>
    <scope>NUCLEOTIDE SEQUENCE [LARGE SCALE GENOMIC DNA]</scope>
    <source>
        <strain evidence="4 5">DSM 43186</strain>
    </source>
</reference>
<feature type="transmembrane region" description="Helical" evidence="2">
    <location>
        <begin position="38"/>
        <end position="58"/>
    </location>
</feature>
<keyword evidence="2" id="KW-0812">Transmembrane</keyword>
<dbReference type="PANTHER" id="PTHR40047:SF1">
    <property type="entry name" value="UPF0703 PROTEIN YCGQ"/>
    <property type="match status" value="1"/>
</dbReference>
<dbReference type="PANTHER" id="PTHR40047">
    <property type="entry name" value="UPF0703 PROTEIN YCGQ"/>
    <property type="match status" value="1"/>
</dbReference>
<dbReference type="Proteomes" id="UP000319213">
    <property type="component" value="Unassembled WGS sequence"/>
</dbReference>
<comment type="caution">
    <text evidence="4">The sequence shown here is derived from an EMBL/GenBank/DDBJ whole genome shotgun (WGS) entry which is preliminary data.</text>
</comment>
<feature type="domain" description="DUF1980" evidence="3">
    <location>
        <begin position="183"/>
        <end position="274"/>
    </location>
</feature>
<organism evidence="4 5">
    <name type="scientific">Thermopolyspora flexuosa</name>
    <dbReference type="NCBI Taxonomy" id="103836"/>
    <lineage>
        <taxon>Bacteria</taxon>
        <taxon>Bacillati</taxon>
        <taxon>Actinomycetota</taxon>
        <taxon>Actinomycetes</taxon>
        <taxon>Streptosporangiales</taxon>
        <taxon>Streptosporangiaceae</taxon>
        <taxon>Thermopolyspora</taxon>
    </lineage>
</organism>
<keyword evidence="2" id="KW-1133">Transmembrane helix</keyword>
<dbReference type="Pfam" id="PF21537">
    <property type="entry name" value="DUF1980_C"/>
    <property type="match status" value="1"/>
</dbReference>
<dbReference type="AlphaFoldDB" id="A0A543IPF0"/>
<feature type="transmembrane region" description="Helical" evidence="2">
    <location>
        <begin position="113"/>
        <end position="132"/>
    </location>
</feature>
<keyword evidence="5" id="KW-1185">Reference proteome</keyword>
<accession>A0A543IPF0</accession>
<evidence type="ECO:0000259" key="3">
    <source>
        <dbReference type="Pfam" id="PF21537"/>
    </source>
</evidence>
<proteinExistence type="predicted"/>
<protein>
    <submittedName>
        <fullName evidence="4">Putative repeat protein (TIGR03943 family)</fullName>
    </submittedName>
</protein>
<evidence type="ECO:0000256" key="2">
    <source>
        <dbReference type="SAM" id="Phobius"/>
    </source>
</evidence>
<dbReference type="InterPro" id="IPR048447">
    <property type="entry name" value="DUF1980_C"/>
</dbReference>
<dbReference type="InterPro" id="IPR052955">
    <property type="entry name" value="UPF0703_membrane_permease"/>
</dbReference>
<dbReference type="EMBL" id="VFPQ01000002">
    <property type="protein sequence ID" value="TQM72429.1"/>
    <property type="molecule type" value="Genomic_DNA"/>
</dbReference>
<evidence type="ECO:0000313" key="4">
    <source>
        <dbReference type="EMBL" id="TQM72429.1"/>
    </source>
</evidence>
<dbReference type="RefSeq" id="WP_170198969.1">
    <property type="nucleotide sequence ID" value="NZ_BMPV01000002.1"/>
</dbReference>
<dbReference type="InterPro" id="IPR015402">
    <property type="entry name" value="DUF1980"/>
</dbReference>
<dbReference type="NCBIfam" id="TIGR03943">
    <property type="entry name" value="TIGR03943 family putative permease subunit"/>
    <property type="match status" value="1"/>
</dbReference>
<keyword evidence="2" id="KW-0472">Membrane</keyword>
<evidence type="ECO:0000313" key="5">
    <source>
        <dbReference type="Proteomes" id="UP000319213"/>
    </source>
</evidence>
<name>A0A543IPF0_9ACTN</name>